<dbReference type="SUPFAM" id="SSF53807">
    <property type="entry name" value="Helical backbone' metal receptor"/>
    <property type="match status" value="1"/>
</dbReference>
<feature type="domain" description="Fe/B12 periplasmic-binding" evidence="2">
    <location>
        <begin position="84"/>
        <end position="364"/>
    </location>
</feature>
<organism evidence="3 4">
    <name type="scientific">Thermococcus indicus</name>
    <dbReference type="NCBI Taxonomy" id="2586643"/>
    <lineage>
        <taxon>Archaea</taxon>
        <taxon>Methanobacteriati</taxon>
        <taxon>Methanobacteriota</taxon>
        <taxon>Thermococci</taxon>
        <taxon>Thermococcales</taxon>
        <taxon>Thermococcaceae</taxon>
        <taxon>Thermococcus</taxon>
    </lineage>
</organism>
<evidence type="ECO:0000259" key="2">
    <source>
        <dbReference type="PROSITE" id="PS50983"/>
    </source>
</evidence>
<dbReference type="PANTHER" id="PTHR30535:SF34">
    <property type="entry name" value="MOLYBDATE-BINDING PROTEIN MOLA"/>
    <property type="match status" value="1"/>
</dbReference>
<dbReference type="Proteomes" id="UP000306007">
    <property type="component" value="Chromosome"/>
</dbReference>
<dbReference type="InterPro" id="IPR050902">
    <property type="entry name" value="ABC_Transporter_SBP"/>
</dbReference>
<dbReference type="Gene3D" id="3.40.50.1980">
    <property type="entry name" value="Nitrogenase molybdenum iron protein domain"/>
    <property type="match status" value="2"/>
</dbReference>
<protein>
    <submittedName>
        <fullName evidence="3">ABC transporter substrate-binding protein</fullName>
    </submittedName>
</protein>
<evidence type="ECO:0000313" key="3">
    <source>
        <dbReference type="EMBL" id="QDA31374.1"/>
    </source>
</evidence>
<dbReference type="Pfam" id="PF01497">
    <property type="entry name" value="Peripla_BP_2"/>
    <property type="match status" value="1"/>
</dbReference>
<dbReference type="KEGG" id="tic:FH039_06840"/>
<feature type="compositionally biased region" description="Polar residues" evidence="1">
    <location>
        <begin position="39"/>
        <end position="69"/>
    </location>
</feature>
<dbReference type="OrthoDB" id="24039at2157"/>
<sequence>MKKLVGIFLAVLIVFSTGCLGGGEEAPSETLQTKEESPVQETSPTQSAREGSPTKVSPTPTAPEGTSLTDAVGRTVELELPVKRAIVLPSTALEVVHILRAEEQVAGVSMAVMRNGLLPESLKAKPIVSRSVTIEDWEKVIELNPDVIINLHFSGMFNPEEFAKKAENHGIPVVFLREEKLEDVAKTFEIMGKLFRKEDRAKEFMDYFNAQVNEVKEISAQIGERRMVIIIQPIMGKLYLINGNDILAEVVRLIGGEYAVNVTVQGRMPVRVQMDKEKIISNYKDVDVIILTTSPMTKPEDVEKLKEEMLNDAVWKGMKAVKEGRVVVLRSDLGKGSYFRWGPRMAVGMWQVGRAVYPEHYPDWKDKEKEFLERFYGQG</sequence>
<evidence type="ECO:0000256" key="1">
    <source>
        <dbReference type="SAM" id="MobiDB-lite"/>
    </source>
</evidence>
<gene>
    <name evidence="3" type="ORF">FH039_06840</name>
</gene>
<reference evidence="3 4" key="1">
    <citation type="submission" date="2019-06" db="EMBL/GenBank/DDBJ databases">
        <title>Thermococcus indicus sp. nov., a Fe(III)-reducing hyperthermophilic archaeon isolated from the Onnuri vent field of the Central Indian Ocean ridge.</title>
        <authorList>
            <person name="Lim J.K."/>
            <person name="Kim Y.J."/>
            <person name="Kwon K.K."/>
        </authorList>
    </citation>
    <scope>NUCLEOTIDE SEQUENCE [LARGE SCALE GENOMIC DNA]</scope>
    <source>
        <strain evidence="3 4">IOH1</strain>
    </source>
</reference>
<evidence type="ECO:0000313" key="4">
    <source>
        <dbReference type="Proteomes" id="UP000306007"/>
    </source>
</evidence>
<proteinExistence type="predicted"/>
<dbReference type="GeneID" id="40474886"/>
<dbReference type="RefSeq" id="WP_139680717.1">
    <property type="nucleotide sequence ID" value="NZ_CP040846.1"/>
</dbReference>
<name>A0A4Y5SLY1_9EURY</name>
<keyword evidence="4" id="KW-1185">Reference proteome</keyword>
<dbReference type="PANTHER" id="PTHR30535">
    <property type="entry name" value="VITAMIN B12-BINDING PROTEIN"/>
    <property type="match status" value="1"/>
</dbReference>
<feature type="region of interest" description="Disordered" evidence="1">
    <location>
        <begin position="24"/>
        <end position="70"/>
    </location>
</feature>
<dbReference type="PROSITE" id="PS50983">
    <property type="entry name" value="FE_B12_PBP"/>
    <property type="match status" value="1"/>
</dbReference>
<dbReference type="InterPro" id="IPR002491">
    <property type="entry name" value="ABC_transptr_periplasmic_BD"/>
</dbReference>
<dbReference type="AlphaFoldDB" id="A0A4Y5SLY1"/>
<dbReference type="PROSITE" id="PS51257">
    <property type="entry name" value="PROKAR_LIPOPROTEIN"/>
    <property type="match status" value="1"/>
</dbReference>
<dbReference type="EMBL" id="CP040846">
    <property type="protein sequence ID" value="QDA31374.1"/>
    <property type="molecule type" value="Genomic_DNA"/>
</dbReference>
<accession>A0A4Y5SLY1</accession>